<feature type="transmembrane region" description="Helical" evidence="1">
    <location>
        <begin position="91"/>
        <end position="113"/>
    </location>
</feature>
<dbReference type="GO" id="GO:0080120">
    <property type="term" value="P:CAAX-box protein maturation"/>
    <property type="evidence" value="ECO:0007669"/>
    <property type="project" value="UniProtKB-ARBA"/>
</dbReference>
<feature type="domain" description="CAAX prenyl protease 2/Lysostaphin resistance protein A-like" evidence="2">
    <location>
        <begin position="133"/>
        <end position="222"/>
    </location>
</feature>
<keyword evidence="4" id="KW-1185">Reference proteome</keyword>
<dbReference type="GO" id="GO:0004175">
    <property type="term" value="F:endopeptidase activity"/>
    <property type="evidence" value="ECO:0007669"/>
    <property type="project" value="UniProtKB-ARBA"/>
</dbReference>
<dbReference type="OrthoDB" id="368568at2"/>
<keyword evidence="3" id="KW-0482">Metalloprotease</keyword>
<keyword evidence="1" id="KW-0812">Transmembrane</keyword>
<gene>
    <name evidence="3" type="ORF">EXM22_08100</name>
</gene>
<dbReference type="KEGG" id="ock:EXM22_08100"/>
<evidence type="ECO:0000313" key="3">
    <source>
        <dbReference type="EMBL" id="QEN07946.1"/>
    </source>
</evidence>
<keyword evidence="3" id="KW-0645">Protease</keyword>
<feature type="transmembrane region" description="Helical" evidence="1">
    <location>
        <begin position="209"/>
        <end position="229"/>
    </location>
</feature>
<dbReference type="GO" id="GO:0008237">
    <property type="term" value="F:metallopeptidase activity"/>
    <property type="evidence" value="ECO:0007669"/>
    <property type="project" value="UniProtKB-KW"/>
</dbReference>
<dbReference type="RefSeq" id="WP_149486026.1">
    <property type="nucleotide sequence ID" value="NZ_CP036150.1"/>
</dbReference>
<keyword evidence="3" id="KW-0378">Hydrolase</keyword>
<evidence type="ECO:0000256" key="1">
    <source>
        <dbReference type="SAM" id="Phobius"/>
    </source>
</evidence>
<sequence length="234" mass="26098">MRKITVNIPPVSERAEFPIIFILLFLPSYLNQQSLPLAPFDSPSFMMQSILQSMLVFFLIRYLMQLRPAVAGNRTVVTSALSPQINVKHSLIVLAGLLGMHALYSFLVIPFLLSAGFMEHPAEPLLISRGIMLLPALFTCFAAAVMEEFFFRGYAFFRIEESGLERVPALLLVNLIFAVGHLYEGIPAACFALFSGIFLSVLVLKKVSLFSLAAAHGIFNFIMILLSFLRHINL</sequence>
<protein>
    <submittedName>
        <fullName evidence="3">CPBP family intramembrane metalloprotease</fullName>
    </submittedName>
</protein>
<dbReference type="GO" id="GO:0006508">
    <property type="term" value="P:proteolysis"/>
    <property type="evidence" value="ECO:0007669"/>
    <property type="project" value="UniProtKB-KW"/>
</dbReference>
<evidence type="ECO:0000313" key="4">
    <source>
        <dbReference type="Proteomes" id="UP000324209"/>
    </source>
</evidence>
<dbReference type="Proteomes" id="UP000324209">
    <property type="component" value="Chromosome"/>
</dbReference>
<name>A0A5C1QN08_9SPIO</name>
<reference evidence="3 4" key="1">
    <citation type="submission" date="2019-02" db="EMBL/GenBank/DDBJ databases">
        <title>Complete Genome Sequence and Methylome Analysis of free living Spirochaetas.</title>
        <authorList>
            <person name="Fomenkov A."/>
            <person name="Dubinina G."/>
            <person name="Leshcheva N."/>
            <person name="Mikheeva N."/>
            <person name="Grabovich M."/>
            <person name="Vincze T."/>
            <person name="Roberts R.J."/>
        </authorList>
    </citation>
    <scope>NUCLEOTIDE SEQUENCE [LARGE SCALE GENOMIC DNA]</scope>
    <source>
        <strain evidence="3 4">K2</strain>
    </source>
</reference>
<dbReference type="InterPro" id="IPR003675">
    <property type="entry name" value="Rce1/LyrA-like_dom"/>
</dbReference>
<feature type="transmembrane region" description="Helical" evidence="1">
    <location>
        <begin position="12"/>
        <end position="30"/>
    </location>
</feature>
<evidence type="ECO:0000259" key="2">
    <source>
        <dbReference type="Pfam" id="PF02517"/>
    </source>
</evidence>
<proteinExistence type="predicted"/>
<accession>A0A5C1QN08</accession>
<dbReference type="AlphaFoldDB" id="A0A5C1QN08"/>
<dbReference type="Pfam" id="PF02517">
    <property type="entry name" value="Rce1-like"/>
    <property type="match status" value="1"/>
</dbReference>
<keyword evidence="1" id="KW-0472">Membrane</keyword>
<feature type="transmembrane region" description="Helical" evidence="1">
    <location>
        <begin position="133"/>
        <end position="151"/>
    </location>
</feature>
<keyword evidence="1" id="KW-1133">Transmembrane helix</keyword>
<dbReference type="EMBL" id="CP036150">
    <property type="protein sequence ID" value="QEN07946.1"/>
    <property type="molecule type" value="Genomic_DNA"/>
</dbReference>
<feature type="transmembrane region" description="Helical" evidence="1">
    <location>
        <begin position="45"/>
        <end position="64"/>
    </location>
</feature>
<organism evidence="3 4">
    <name type="scientific">Oceanispirochaeta crateris</name>
    <dbReference type="NCBI Taxonomy" id="2518645"/>
    <lineage>
        <taxon>Bacteria</taxon>
        <taxon>Pseudomonadati</taxon>
        <taxon>Spirochaetota</taxon>
        <taxon>Spirochaetia</taxon>
        <taxon>Spirochaetales</taxon>
        <taxon>Spirochaetaceae</taxon>
        <taxon>Oceanispirochaeta</taxon>
    </lineage>
</organism>